<dbReference type="PANTHER" id="PTHR22930">
    <property type="match status" value="1"/>
</dbReference>
<dbReference type="AlphaFoldDB" id="A0A1I8QE63"/>
<dbReference type="GO" id="GO:0005634">
    <property type="term" value="C:nucleus"/>
    <property type="evidence" value="ECO:0007669"/>
    <property type="project" value="UniProtKB-SubCell"/>
</dbReference>
<dbReference type="PANTHER" id="PTHR22930:SF250">
    <property type="entry name" value="NUCLEASE HARBI1-LIKE PROTEIN"/>
    <property type="match status" value="1"/>
</dbReference>
<evidence type="ECO:0000256" key="6">
    <source>
        <dbReference type="ARBA" id="ARBA00022490"/>
    </source>
</evidence>
<feature type="domain" description="DDE Tnp4" evidence="13">
    <location>
        <begin position="157"/>
        <end position="312"/>
    </location>
</feature>
<evidence type="ECO:0000256" key="11">
    <source>
        <dbReference type="ARBA" id="ARBA00030126"/>
    </source>
</evidence>
<comment type="subcellular location">
    <subcellularLocation>
        <location evidence="3">Cytoplasm</location>
    </subcellularLocation>
    <subcellularLocation>
        <location evidence="2">Nucleus</location>
    </subcellularLocation>
</comment>
<dbReference type="Proteomes" id="UP000095300">
    <property type="component" value="Unassembled WGS sequence"/>
</dbReference>
<evidence type="ECO:0000256" key="3">
    <source>
        <dbReference type="ARBA" id="ARBA00004496"/>
    </source>
</evidence>
<name>A0A1I8QE63_STOCA</name>
<dbReference type="GO" id="GO:0005737">
    <property type="term" value="C:cytoplasm"/>
    <property type="evidence" value="ECO:0007669"/>
    <property type="project" value="UniProtKB-SubCell"/>
</dbReference>
<dbReference type="OrthoDB" id="8046643at2759"/>
<dbReference type="VEuPathDB" id="VectorBase:SCAU016294"/>
<comment type="function">
    <text evidence="12">Transposase-derived protein that may have nuclease activity. Does not have transposase activity.</text>
</comment>
<reference evidence="14" key="1">
    <citation type="submission" date="2020-05" db="UniProtKB">
        <authorList>
            <consortium name="EnsemblMetazoa"/>
        </authorList>
    </citation>
    <scope>IDENTIFICATION</scope>
    <source>
        <strain evidence="14">USDA</strain>
    </source>
</reference>
<sequence length="365" mass="41594">MALEYLALDLSQTIFDTSVQPINRRAFRNMENPFELSEKDFKKLYRLTPESTQELIHQLDGDLRGSRITALSTEKQVLAALRFFATGCYQRPVGEQWGISMSQPSISRCIHRVTNAINKNLYFPNVKFPMTHIERQAAKATFAAAPSPFVGGTIGAIDCSHVSILAPKIHEESYVNHHGYHSLNVQMICDPKLKILNVNAKFPGARHDSYIWSSSAVRRVMQRSFENGQHNMFLIGDSGYPLEPWLMTPLPNQPAGSPKFRYNEALCKSRNPVERLFGVLKGMWRCLSRQRTLLYEPAFAGKIVNGCAALHNIYLAHTRENVVEEFLEYEFLEYELDQHDNSTTTTNSTSVAKRIQDRLITNFFT</sequence>
<dbReference type="GO" id="GO:0046872">
    <property type="term" value="F:metal ion binding"/>
    <property type="evidence" value="ECO:0007669"/>
    <property type="project" value="UniProtKB-KW"/>
</dbReference>
<dbReference type="KEGG" id="scac:106086128"/>
<evidence type="ECO:0000256" key="7">
    <source>
        <dbReference type="ARBA" id="ARBA00022722"/>
    </source>
</evidence>
<evidence type="ECO:0000313" key="15">
    <source>
        <dbReference type="Proteomes" id="UP000095300"/>
    </source>
</evidence>
<protein>
    <recommendedName>
        <fullName evidence="5">Putative nuclease HARBI1</fullName>
    </recommendedName>
    <alternativeName>
        <fullName evidence="11">Harbinger transposase-derived nuclease</fullName>
    </alternativeName>
</protein>
<keyword evidence="15" id="KW-1185">Reference proteome</keyword>
<keyword evidence="7" id="KW-0540">Nuclease</keyword>
<dbReference type="STRING" id="35570.A0A1I8QE63"/>
<accession>A0A1I8QE63</accession>
<keyword evidence="8" id="KW-0479">Metal-binding</keyword>
<evidence type="ECO:0000313" key="14">
    <source>
        <dbReference type="EnsemblMetazoa" id="SCAU016294-PA"/>
    </source>
</evidence>
<dbReference type="GO" id="GO:0016787">
    <property type="term" value="F:hydrolase activity"/>
    <property type="evidence" value="ECO:0007669"/>
    <property type="project" value="UniProtKB-KW"/>
</dbReference>
<evidence type="ECO:0000256" key="2">
    <source>
        <dbReference type="ARBA" id="ARBA00004123"/>
    </source>
</evidence>
<dbReference type="GO" id="GO:0004518">
    <property type="term" value="F:nuclease activity"/>
    <property type="evidence" value="ECO:0007669"/>
    <property type="project" value="UniProtKB-KW"/>
</dbReference>
<proteinExistence type="inferred from homology"/>
<evidence type="ECO:0000259" key="13">
    <source>
        <dbReference type="Pfam" id="PF13359"/>
    </source>
</evidence>
<dbReference type="Pfam" id="PF13359">
    <property type="entry name" value="DDE_Tnp_4"/>
    <property type="match status" value="1"/>
</dbReference>
<keyword evidence="6" id="KW-0963">Cytoplasm</keyword>
<keyword evidence="9" id="KW-0378">Hydrolase</keyword>
<dbReference type="InterPro" id="IPR027806">
    <property type="entry name" value="HARBI1_dom"/>
</dbReference>
<keyword evidence="10" id="KW-0539">Nucleus</keyword>
<dbReference type="InterPro" id="IPR045249">
    <property type="entry name" value="HARBI1-like"/>
</dbReference>
<organism evidence="14 15">
    <name type="scientific">Stomoxys calcitrans</name>
    <name type="common">Stable fly</name>
    <name type="synonym">Conops calcitrans</name>
    <dbReference type="NCBI Taxonomy" id="35570"/>
    <lineage>
        <taxon>Eukaryota</taxon>
        <taxon>Metazoa</taxon>
        <taxon>Ecdysozoa</taxon>
        <taxon>Arthropoda</taxon>
        <taxon>Hexapoda</taxon>
        <taxon>Insecta</taxon>
        <taxon>Pterygota</taxon>
        <taxon>Neoptera</taxon>
        <taxon>Endopterygota</taxon>
        <taxon>Diptera</taxon>
        <taxon>Brachycera</taxon>
        <taxon>Muscomorpha</taxon>
        <taxon>Muscoidea</taxon>
        <taxon>Muscidae</taxon>
        <taxon>Stomoxys</taxon>
    </lineage>
</organism>
<evidence type="ECO:0000256" key="10">
    <source>
        <dbReference type="ARBA" id="ARBA00023242"/>
    </source>
</evidence>
<dbReference type="InterPro" id="IPR026103">
    <property type="entry name" value="HARBI1_animal"/>
</dbReference>
<gene>
    <name evidence="14" type="primary">106086128</name>
</gene>
<evidence type="ECO:0000256" key="9">
    <source>
        <dbReference type="ARBA" id="ARBA00022801"/>
    </source>
</evidence>
<dbReference type="EnsemblMetazoa" id="SCAU016294-RA">
    <property type="protein sequence ID" value="SCAU016294-PA"/>
    <property type="gene ID" value="SCAU016294"/>
</dbReference>
<evidence type="ECO:0000256" key="1">
    <source>
        <dbReference type="ARBA" id="ARBA00001968"/>
    </source>
</evidence>
<comment type="similarity">
    <text evidence="4">Belongs to the HARBI1 family.</text>
</comment>
<comment type="cofactor">
    <cofactor evidence="1">
        <name>a divalent metal cation</name>
        <dbReference type="ChEBI" id="CHEBI:60240"/>
    </cofactor>
</comment>
<dbReference type="PRINTS" id="PR02086">
    <property type="entry name" value="PUTNUCHARBI1"/>
</dbReference>
<evidence type="ECO:0000256" key="4">
    <source>
        <dbReference type="ARBA" id="ARBA00006958"/>
    </source>
</evidence>
<evidence type="ECO:0000256" key="8">
    <source>
        <dbReference type="ARBA" id="ARBA00022723"/>
    </source>
</evidence>
<evidence type="ECO:0000256" key="5">
    <source>
        <dbReference type="ARBA" id="ARBA00015519"/>
    </source>
</evidence>
<evidence type="ECO:0000256" key="12">
    <source>
        <dbReference type="ARBA" id="ARBA00045850"/>
    </source>
</evidence>